<gene>
    <name evidence="2" type="ORF">SE17_06925</name>
</gene>
<organism evidence="2 3">
    <name type="scientific">Kouleothrix aurantiaca</name>
    <dbReference type="NCBI Taxonomy" id="186479"/>
    <lineage>
        <taxon>Bacteria</taxon>
        <taxon>Bacillati</taxon>
        <taxon>Chloroflexota</taxon>
        <taxon>Chloroflexia</taxon>
        <taxon>Chloroflexales</taxon>
        <taxon>Roseiflexineae</taxon>
        <taxon>Roseiflexaceae</taxon>
        <taxon>Kouleothrix</taxon>
    </lineage>
</organism>
<feature type="chain" id="PRO_5006029319" description="Imelysin-like domain-containing protein" evidence="1">
    <location>
        <begin position="22"/>
        <end position="161"/>
    </location>
</feature>
<accession>A0A0N8PSX0</accession>
<sequence>MNLTRSLLPFTFALIALFALAACGPAATQAAMPAAAAPLTLVCPEQSQAFVTALDQHVTTWGQAADSLLDGQDFQSAIPVLRQSSQDLPALIERLRGIQEEVRRMTRPPAPSQCVPPCWGRWTARSRYFTTLKPVRVRSRCSRATSWPGRRGTTSVRCSRG</sequence>
<protein>
    <recommendedName>
        <fullName evidence="4">Imelysin-like domain-containing protein</fullName>
    </recommendedName>
</protein>
<proteinExistence type="predicted"/>
<keyword evidence="1" id="KW-0732">Signal</keyword>
<dbReference type="AlphaFoldDB" id="A0A0N8PSX0"/>
<dbReference type="Proteomes" id="UP000050509">
    <property type="component" value="Unassembled WGS sequence"/>
</dbReference>
<reference evidence="2 3" key="1">
    <citation type="submission" date="2015-09" db="EMBL/GenBank/DDBJ databases">
        <title>Draft genome sequence of Kouleothrix aurantiaca JCM 19913.</title>
        <authorList>
            <person name="Hemp J."/>
        </authorList>
    </citation>
    <scope>NUCLEOTIDE SEQUENCE [LARGE SCALE GENOMIC DNA]</scope>
    <source>
        <strain evidence="2 3">COM-B</strain>
    </source>
</reference>
<comment type="caution">
    <text evidence="2">The sequence shown here is derived from an EMBL/GenBank/DDBJ whole genome shotgun (WGS) entry which is preliminary data.</text>
</comment>
<evidence type="ECO:0000256" key="1">
    <source>
        <dbReference type="SAM" id="SignalP"/>
    </source>
</evidence>
<name>A0A0N8PSX0_9CHLR</name>
<evidence type="ECO:0008006" key="4">
    <source>
        <dbReference type="Google" id="ProtNLM"/>
    </source>
</evidence>
<evidence type="ECO:0000313" key="2">
    <source>
        <dbReference type="EMBL" id="KPV53901.1"/>
    </source>
</evidence>
<feature type="signal peptide" evidence="1">
    <location>
        <begin position="1"/>
        <end position="21"/>
    </location>
</feature>
<dbReference type="EMBL" id="LJCR01000153">
    <property type="protein sequence ID" value="KPV53901.1"/>
    <property type="molecule type" value="Genomic_DNA"/>
</dbReference>
<evidence type="ECO:0000313" key="3">
    <source>
        <dbReference type="Proteomes" id="UP000050509"/>
    </source>
</evidence>
<dbReference type="PROSITE" id="PS51257">
    <property type="entry name" value="PROKAR_LIPOPROTEIN"/>
    <property type="match status" value="1"/>
</dbReference>
<keyword evidence="3" id="KW-1185">Reference proteome</keyword>